<evidence type="ECO:0000256" key="1">
    <source>
        <dbReference type="ARBA" id="ARBA00004202"/>
    </source>
</evidence>
<evidence type="ECO:0000313" key="12">
    <source>
        <dbReference type="Proteomes" id="UP001301140"/>
    </source>
</evidence>
<keyword evidence="12" id="KW-1185">Reference proteome</keyword>
<dbReference type="Proteomes" id="UP001301140">
    <property type="component" value="Unassembled WGS sequence"/>
</dbReference>
<accession>A0AAP3XRR3</accession>
<dbReference type="PROSITE" id="PS50893">
    <property type="entry name" value="ABC_TRANSPORTER_2"/>
    <property type="match status" value="2"/>
</dbReference>
<keyword evidence="3" id="KW-1003">Cell membrane</keyword>
<sequence>MLLQATGISKIYPGVTALDRIDFDLKAGEVHVLFGENGAGKSTMIGILSGLRSPDSGSLAVNDRPVRNLDPQKAREMGIAAVFQEFSLVPSLSVLDNIFLGREITRFGRIDRRAMARRARVVLDELGYDIPLHAMVAGLSRAHMQMVEIAKALIVDACVLILDEPTASLTDSEADQLLAVVHRLRERGVGIIYVSHRLREIRALADRITVLRSGTLVGTITGVDATEERLVEMMTGRKIDALFPEMRHRPKEVGLAVEGLSLADGRLTDIALTVRRGEAVGIAGLVGCGKSEVGRAVFGVERLSAGRVTVGGRAVRPRSPRQMLREGLCYFPSDRNAEGLALERPIVESCSMAALDLPHLGGSGWLRRSAENARVAEAMKRLALRPPAITAPVASLSGGNRQKVMLGRGLLRDLDVYIFDEPTVGIDVGAKVEVYRFIADLVEAGAAVLIISSELPEILALSNRIYVMHEGRIVRELEGKDATEANVLTGFFGREERAHAPAAHAAGAVEVRAWA</sequence>
<dbReference type="CDD" id="cd03216">
    <property type="entry name" value="ABC_Carb_Monos_I"/>
    <property type="match status" value="1"/>
</dbReference>
<dbReference type="AlphaFoldDB" id="A0AAP3XRR3"/>
<dbReference type="InterPro" id="IPR027417">
    <property type="entry name" value="P-loop_NTPase"/>
</dbReference>
<keyword evidence="5" id="KW-0677">Repeat</keyword>
<evidence type="ECO:0000256" key="9">
    <source>
        <dbReference type="ARBA" id="ARBA00023136"/>
    </source>
</evidence>
<dbReference type="EMBL" id="JARGEQ010000095">
    <property type="protein sequence ID" value="MDF1586816.1"/>
    <property type="molecule type" value="Genomic_DNA"/>
</dbReference>
<dbReference type="GO" id="GO:0005886">
    <property type="term" value="C:plasma membrane"/>
    <property type="evidence" value="ECO:0007669"/>
    <property type="project" value="UniProtKB-SubCell"/>
</dbReference>
<protein>
    <submittedName>
        <fullName evidence="11">Sugar ABC transporter ATP-binding protein</fullName>
    </submittedName>
</protein>
<keyword evidence="6" id="KW-0547">Nucleotide-binding</keyword>
<organism evidence="11 12">
    <name type="scientific">Marinimicrococcus flavescens</name>
    <dbReference type="NCBI Taxonomy" id="3031815"/>
    <lineage>
        <taxon>Bacteria</taxon>
        <taxon>Pseudomonadati</taxon>
        <taxon>Pseudomonadota</taxon>
        <taxon>Alphaproteobacteria</taxon>
        <taxon>Geminicoccales</taxon>
        <taxon>Geminicoccaceae</taxon>
        <taxon>Marinimicrococcus</taxon>
    </lineage>
</organism>
<dbReference type="InterPro" id="IPR003439">
    <property type="entry name" value="ABC_transporter-like_ATP-bd"/>
</dbReference>
<evidence type="ECO:0000256" key="2">
    <source>
        <dbReference type="ARBA" id="ARBA00022448"/>
    </source>
</evidence>
<dbReference type="GO" id="GO:0016887">
    <property type="term" value="F:ATP hydrolysis activity"/>
    <property type="evidence" value="ECO:0007669"/>
    <property type="project" value="InterPro"/>
</dbReference>
<evidence type="ECO:0000259" key="10">
    <source>
        <dbReference type="PROSITE" id="PS50893"/>
    </source>
</evidence>
<comment type="caution">
    <text evidence="11">The sequence shown here is derived from an EMBL/GenBank/DDBJ whole genome shotgun (WGS) entry which is preliminary data.</text>
</comment>
<name>A0AAP3XRR3_9PROT</name>
<dbReference type="PANTHER" id="PTHR43790:SF9">
    <property type="entry name" value="GALACTOFURANOSE TRANSPORTER ATP-BINDING PROTEIN YTFR"/>
    <property type="match status" value="1"/>
</dbReference>
<keyword evidence="7 11" id="KW-0067">ATP-binding</keyword>
<evidence type="ECO:0000313" key="11">
    <source>
        <dbReference type="EMBL" id="MDF1586816.1"/>
    </source>
</evidence>
<evidence type="ECO:0000256" key="4">
    <source>
        <dbReference type="ARBA" id="ARBA00022597"/>
    </source>
</evidence>
<evidence type="ECO:0000256" key="8">
    <source>
        <dbReference type="ARBA" id="ARBA00022967"/>
    </source>
</evidence>
<keyword evidence="9" id="KW-0472">Membrane</keyword>
<dbReference type="InterPro" id="IPR050107">
    <property type="entry name" value="ABC_carbohydrate_import_ATPase"/>
</dbReference>
<dbReference type="FunFam" id="3.40.50.300:FF:000127">
    <property type="entry name" value="Ribose import ATP-binding protein RbsA"/>
    <property type="match status" value="1"/>
</dbReference>
<comment type="subcellular location">
    <subcellularLocation>
        <location evidence="1">Cell membrane</location>
        <topology evidence="1">Peripheral membrane protein</topology>
    </subcellularLocation>
</comment>
<dbReference type="CDD" id="cd03215">
    <property type="entry name" value="ABC_Carb_Monos_II"/>
    <property type="match status" value="1"/>
</dbReference>
<dbReference type="SMART" id="SM00382">
    <property type="entry name" value="AAA"/>
    <property type="match status" value="2"/>
</dbReference>
<feature type="domain" description="ABC transporter" evidence="10">
    <location>
        <begin position="248"/>
        <end position="495"/>
    </location>
</feature>
<evidence type="ECO:0000256" key="7">
    <source>
        <dbReference type="ARBA" id="ARBA00022840"/>
    </source>
</evidence>
<dbReference type="PROSITE" id="PS00211">
    <property type="entry name" value="ABC_TRANSPORTER_1"/>
    <property type="match status" value="1"/>
</dbReference>
<dbReference type="PANTHER" id="PTHR43790">
    <property type="entry name" value="CARBOHYDRATE TRANSPORT ATP-BINDING PROTEIN MG119-RELATED"/>
    <property type="match status" value="1"/>
</dbReference>
<dbReference type="InterPro" id="IPR017871">
    <property type="entry name" value="ABC_transporter-like_CS"/>
</dbReference>
<dbReference type="RefSeq" id="WP_327789236.1">
    <property type="nucleotide sequence ID" value="NZ_JARGEQ010000095.1"/>
</dbReference>
<proteinExistence type="predicted"/>
<evidence type="ECO:0000256" key="5">
    <source>
        <dbReference type="ARBA" id="ARBA00022737"/>
    </source>
</evidence>
<keyword evidence="4" id="KW-0762">Sugar transport</keyword>
<evidence type="ECO:0000256" key="6">
    <source>
        <dbReference type="ARBA" id="ARBA00022741"/>
    </source>
</evidence>
<dbReference type="Pfam" id="PF00005">
    <property type="entry name" value="ABC_tran"/>
    <property type="match status" value="2"/>
</dbReference>
<dbReference type="Gene3D" id="3.40.50.300">
    <property type="entry name" value="P-loop containing nucleotide triphosphate hydrolases"/>
    <property type="match status" value="2"/>
</dbReference>
<evidence type="ECO:0000256" key="3">
    <source>
        <dbReference type="ARBA" id="ARBA00022475"/>
    </source>
</evidence>
<keyword evidence="8" id="KW-1278">Translocase</keyword>
<dbReference type="SUPFAM" id="SSF52540">
    <property type="entry name" value="P-loop containing nucleoside triphosphate hydrolases"/>
    <property type="match status" value="2"/>
</dbReference>
<dbReference type="InterPro" id="IPR003593">
    <property type="entry name" value="AAA+_ATPase"/>
</dbReference>
<dbReference type="GO" id="GO:0005524">
    <property type="term" value="F:ATP binding"/>
    <property type="evidence" value="ECO:0007669"/>
    <property type="project" value="UniProtKB-KW"/>
</dbReference>
<reference evidence="11 12" key="1">
    <citation type="submission" date="2023-03" db="EMBL/GenBank/DDBJ databases">
        <title>YIM 152171 draft genome.</title>
        <authorList>
            <person name="Yang Z."/>
        </authorList>
    </citation>
    <scope>NUCLEOTIDE SEQUENCE [LARGE SCALE GENOMIC DNA]</scope>
    <source>
        <strain evidence="11 12">YIM 152171</strain>
    </source>
</reference>
<feature type="domain" description="ABC transporter" evidence="10">
    <location>
        <begin position="3"/>
        <end position="238"/>
    </location>
</feature>
<keyword evidence="2" id="KW-0813">Transport</keyword>
<gene>
    <name evidence="11" type="ORF">PZ740_10525</name>
</gene>